<dbReference type="PROSITE" id="PS50977">
    <property type="entry name" value="HTH_TETR_2"/>
    <property type="match status" value="1"/>
</dbReference>
<keyword evidence="3" id="KW-0804">Transcription</keyword>
<dbReference type="Pfam" id="PF21993">
    <property type="entry name" value="TetR_C_13_2"/>
    <property type="match status" value="1"/>
</dbReference>
<dbReference type="InterPro" id="IPR036271">
    <property type="entry name" value="Tet_transcr_reg_TetR-rel_C_sf"/>
</dbReference>
<accession>A0ABW7QZS1</accession>
<name>A0ABW7QZS1_9ACTN</name>
<feature type="domain" description="HTH tetR-type" evidence="6">
    <location>
        <begin position="19"/>
        <end position="79"/>
    </location>
</feature>
<dbReference type="SUPFAM" id="SSF46689">
    <property type="entry name" value="Homeodomain-like"/>
    <property type="match status" value="1"/>
</dbReference>
<evidence type="ECO:0000259" key="6">
    <source>
        <dbReference type="PROSITE" id="PS50977"/>
    </source>
</evidence>
<evidence type="ECO:0000256" key="4">
    <source>
        <dbReference type="PROSITE-ProRule" id="PRU00335"/>
    </source>
</evidence>
<protein>
    <submittedName>
        <fullName evidence="7">TetR/AcrR family transcriptional regulator</fullName>
    </submittedName>
</protein>
<comment type="caution">
    <text evidence="7">The sequence shown here is derived from an EMBL/GenBank/DDBJ whole genome shotgun (WGS) entry which is preliminary data.</text>
</comment>
<dbReference type="PANTHER" id="PTHR47506:SF3">
    <property type="entry name" value="HTH-TYPE TRANSCRIPTIONAL REGULATOR LMRA"/>
    <property type="match status" value="1"/>
</dbReference>
<evidence type="ECO:0000256" key="5">
    <source>
        <dbReference type="SAM" id="MobiDB-lite"/>
    </source>
</evidence>
<dbReference type="InterPro" id="IPR054156">
    <property type="entry name" value="YxaF_TetR_C"/>
</dbReference>
<dbReference type="RefSeq" id="WP_397716034.1">
    <property type="nucleotide sequence ID" value="NZ_JBIRGN010000006.1"/>
</dbReference>
<dbReference type="Pfam" id="PF00440">
    <property type="entry name" value="TetR_N"/>
    <property type="match status" value="1"/>
</dbReference>
<dbReference type="Proteomes" id="UP001610818">
    <property type="component" value="Unassembled WGS sequence"/>
</dbReference>
<dbReference type="SUPFAM" id="SSF48498">
    <property type="entry name" value="Tetracyclin repressor-like, C-terminal domain"/>
    <property type="match status" value="1"/>
</dbReference>
<dbReference type="InterPro" id="IPR009057">
    <property type="entry name" value="Homeodomain-like_sf"/>
</dbReference>
<evidence type="ECO:0000256" key="2">
    <source>
        <dbReference type="ARBA" id="ARBA00023125"/>
    </source>
</evidence>
<evidence type="ECO:0000313" key="7">
    <source>
        <dbReference type="EMBL" id="MFH8549639.1"/>
    </source>
</evidence>
<feature type="DNA-binding region" description="H-T-H motif" evidence="4">
    <location>
        <begin position="42"/>
        <end position="61"/>
    </location>
</feature>
<reference evidence="7 8" key="1">
    <citation type="submission" date="2024-10" db="EMBL/GenBank/DDBJ databases">
        <title>The Natural Products Discovery Center: Release of the First 8490 Sequenced Strains for Exploring Actinobacteria Biosynthetic Diversity.</title>
        <authorList>
            <person name="Kalkreuter E."/>
            <person name="Kautsar S.A."/>
            <person name="Yang D."/>
            <person name="Bader C.D."/>
            <person name="Teijaro C.N."/>
            <person name="Fluegel L."/>
            <person name="Davis C.M."/>
            <person name="Simpson J.R."/>
            <person name="Lauterbach L."/>
            <person name="Steele A.D."/>
            <person name="Gui C."/>
            <person name="Meng S."/>
            <person name="Li G."/>
            <person name="Viehrig K."/>
            <person name="Ye F."/>
            <person name="Su P."/>
            <person name="Kiefer A.F."/>
            <person name="Nichols A."/>
            <person name="Cepeda A.J."/>
            <person name="Yan W."/>
            <person name="Fan B."/>
            <person name="Jiang Y."/>
            <person name="Adhikari A."/>
            <person name="Zheng C.-J."/>
            <person name="Schuster L."/>
            <person name="Cowan T.M."/>
            <person name="Smanski M.J."/>
            <person name="Chevrette M.G."/>
            <person name="De Carvalho L.P.S."/>
            <person name="Shen B."/>
        </authorList>
    </citation>
    <scope>NUCLEOTIDE SEQUENCE [LARGE SCALE GENOMIC DNA]</scope>
    <source>
        <strain evidence="7 8">NPDC017990</strain>
    </source>
</reference>
<dbReference type="Gene3D" id="1.10.357.10">
    <property type="entry name" value="Tetracycline Repressor, domain 2"/>
    <property type="match status" value="1"/>
</dbReference>
<evidence type="ECO:0000256" key="1">
    <source>
        <dbReference type="ARBA" id="ARBA00023015"/>
    </source>
</evidence>
<feature type="region of interest" description="Disordered" evidence="5">
    <location>
        <begin position="1"/>
        <end position="20"/>
    </location>
</feature>
<dbReference type="EMBL" id="JBIRGQ010000006">
    <property type="protein sequence ID" value="MFH8549639.1"/>
    <property type="molecule type" value="Genomic_DNA"/>
</dbReference>
<keyword evidence="8" id="KW-1185">Reference proteome</keyword>
<feature type="compositionally biased region" description="Low complexity" evidence="5">
    <location>
        <begin position="7"/>
        <end position="20"/>
    </location>
</feature>
<sequence length="219" mass="22513">MAQMAQTSPTSGPGAGATTGTRDRIVVAAARLLQRQGYVGTGIKQIAKDAQATLGSVYHFFPGGKEAVAVAAITYSGEEFATLLRESLNSVEDPGAAIEACVAELATGLRESGWIDGCPVTAAALETLGTESEIQRACAAALGGWERLVEEKLLGAGFDAADARELATTVISALEGAEVTAQVNRTEEPLRMVGRQMARLIGTYGNEGSRDAGAAAAGR</sequence>
<organism evidence="7 8">
    <name type="scientific">Streptomyces longisporoflavus</name>
    <dbReference type="NCBI Taxonomy" id="28044"/>
    <lineage>
        <taxon>Bacteria</taxon>
        <taxon>Bacillati</taxon>
        <taxon>Actinomycetota</taxon>
        <taxon>Actinomycetes</taxon>
        <taxon>Kitasatosporales</taxon>
        <taxon>Streptomycetaceae</taxon>
        <taxon>Streptomyces</taxon>
    </lineage>
</organism>
<proteinExistence type="predicted"/>
<gene>
    <name evidence="7" type="ORF">ACH4F9_32005</name>
</gene>
<evidence type="ECO:0000313" key="8">
    <source>
        <dbReference type="Proteomes" id="UP001610818"/>
    </source>
</evidence>
<dbReference type="InterPro" id="IPR001647">
    <property type="entry name" value="HTH_TetR"/>
</dbReference>
<keyword evidence="1" id="KW-0805">Transcription regulation</keyword>
<evidence type="ECO:0000256" key="3">
    <source>
        <dbReference type="ARBA" id="ARBA00023163"/>
    </source>
</evidence>
<keyword evidence="2 4" id="KW-0238">DNA-binding</keyword>
<dbReference type="PANTHER" id="PTHR47506">
    <property type="entry name" value="TRANSCRIPTIONAL REGULATORY PROTEIN"/>
    <property type="match status" value="1"/>
</dbReference>